<dbReference type="GeneID" id="63823802"/>
<gene>
    <name evidence="1" type="ORF">LAESUDRAFT_710542</name>
</gene>
<dbReference type="EMBL" id="KV427606">
    <property type="protein sequence ID" value="KZT12042.1"/>
    <property type="molecule type" value="Genomic_DNA"/>
</dbReference>
<organism evidence="1 2">
    <name type="scientific">Laetiporus sulphureus 93-53</name>
    <dbReference type="NCBI Taxonomy" id="1314785"/>
    <lineage>
        <taxon>Eukaryota</taxon>
        <taxon>Fungi</taxon>
        <taxon>Dikarya</taxon>
        <taxon>Basidiomycota</taxon>
        <taxon>Agaricomycotina</taxon>
        <taxon>Agaricomycetes</taxon>
        <taxon>Polyporales</taxon>
        <taxon>Laetiporus</taxon>
    </lineage>
</organism>
<sequence>MTIERDRLVSPASSLRKKEHNGRRLTINATNIGRWTMTWEVEVEVDIPVPILIGARSVEKRRLIIERAAKGEKSRAEKEMSLRVVIVERRLDVVYWMWQRTTLVGASTASLAAGKGDYTNDGDDCSSCRNPSCLLNPYLIPLACMFNVSPRVS</sequence>
<dbReference type="AlphaFoldDB" id="A0A165HQA2"/>
<evidence type="ECO:0000313" key="2">
    <source>
        <dbReference type="Proteomes" id="UP000076871"/>
    </source>
</evidence>
<protein>
    <submittedName>
        <fullName evidence="1">Uncharacterized protein</fullName>
    </submittedName>
</protein>
<name>A0A165HQA2_9APHY</name>
<dbReference type="InParanoid" id="A0A165HQA2"/>
<dbReference type="Proteomes" id="UP000076871">
    <property type="component" value="Unassembled WGS sequence"/>
</dbReference>
<keyword evidence="2" id="KW-1185">Reference proteome</keyword>
<accession>A0A165HQA2</accession>
<evidence type="ECO:0000313" key="1">
    <source>
        <dbReference type="EMBL" id="KZT12042.1"/>
    </source>
</evidence>
<reference evidence="1 2" key="1">
    <citation type="journal article" date="2016" name="Mol. Biol. Evol.">
        <title>Comparative Genomics of Early-Diverging Mushroom-Forming Fungi Provides Insights into the Origins of Lignocellulose Decay Capabilities.</title>
        <authorList>
            <person name="Nagy L.G."/>
            <person name="Riley R."/>
            <person name="Tritt A."/>
            <person name="Adam C."/>
            <person name="Daum C."/>
            <person name="Floudas D."/>
            <person name="Sun H."/>
            <person name="Yadav J.S."/>
            <person name="Pangilinan J."/>
            <person name="Larsson K.H."/>
            <person name="Matsuura K."/>
            <person name="Barry K."/>
            <person name="Labutti K."/>
            <person name="Kuo R."/>
            <person name="Ohm R.A."/>
            <person name="Bhattacharya S.S."/>
            <person name="Shirouzu T."/>
            <person name="Yoshinaga Y."/>
            <person name="Martin F.M."/>
            <person name="Grigoriev I.V."/>
            <person name="Hibbett D.S."/>
        </authorList>
    </citation>
    <scope>NUCLEOTIDE SEQUENCE [LARGE SCALE GENOMIC DNA]</scope>
    <source>
        <strain evidence="1 2">93-53</strain>
    </source>
</reference>
<dbReference type="RefSeq" id="XP_040769690.1">
    <property type="nucleotide sequence ID" value="XM_040906773.1"/>
</dbReference>
<proteinExistence type="predicted"/>